<reference evidence="1" key="2">
    <citation type="submission" date="2024-06" db="EMBL/GenBank/DDBJ databases">
        <authorList>
            <person name="Petrova K.O."/>
            <person name="Toshchakov S.V."/>
            <person name="Boltjanskaja Y.V."/>
            <person name="Kevbrin V.V."/>
        </authorList>
    </citation>
    <scope>NUCLEOTIDE SEQUENCE</scope>
    <source>
        <strain evidence="1">Z-710</strain>
    </source>
</reference>
<proteinExistence type="predicted"/>
<dbReference type="RefSeq" id="WP_353892261.1">
    <property type="nucleotide sequence ID" value="NZ_CP159485.1"/>
</dbReference>
<dbReference type="EMBL" id="CP159485">
    <property type="protein sequence ID" value="XCI27684.1"/>
    <property type="molecule type" value="Genomic_DNA"/>
</dbReference>
<dbReference type="AlphaFoldDB" id="A0AAU8HPY9"/>
<evidence type="ECO:0000313" key="1">
    <source>
        <dbReference type="EMBL" id="XCI27684.1"/>
    </source>
</evidence>
<organism evidence="1">
    <name type="scientific">Proteinivorax hydrogeniformans</name>
    <dbReference type="NCBI Taxonomy" id="1826727"/>
    <lineage>
        <taxon>Bacteria</taxon>
        <taxon>Bacillati</taxon>
        <taxon>Bacillota</taxon>
        <taxon>Clostridia</taxon>
        <taxon>Eubacteriales</taxon>
        <taxon>Proteinivoracaceae</taxon>
        <taxon>Proteinivorax</taxon>
    </lineage>
</organism>
<sequence length="103" mass="11933">MLNVYYQGEQMQCETLLSTDNDLRKVLNILQNVNDKKQPINLHEIGATIFDIASSYSCIHGMDSVQKQALANLGYILFTRNENTVSREHLYEKIFLTFFEIVE</sequence>
<reference evidence="1" key="1">
    <citation type="journal article" date="2018" name="Antonie Van Leeuwenhoek">
        <title>Proteinivorax hydrogeniformans sp. nov., an anaerobic, haloalkaliphilic bacterium fermenting proteinaceous compounds with high hydrogen production.</title>
        <authorList>
            <person name="Boltyanskaya Y."/>
            <person name="Detkova E."/>
            <person name="Pimenov N."/>
            <person name="Kevbrin V."/>
        </authorList>
    </citation>
    <scope>NUCLEOTIDE SEQUENCE</scope>
    <source>
        <strain evidence="1">Z-710</strain>
    </source>
</reference>
<gene>
    <name evidence="1" type="ORF">PRVXH_001593</name>
</gene>
<protein>
    <submittedName>
        <fullName evidence="1">Uncharacterized protein</fullName>
    </submittedName>
</protein>
<accession>A0AAU8HPY9</accession>
<name>A0AAU8HPY9_9FIRM</name>